<reference evidence="1" key="3">
    <citation type="submission" date="2025-08" db="UniProtKB">
        <authorList>
            <consortium name="Ensembl"/>
        </authorList>
    </citation>
    <scope>IDENTIFICATION</scope>
</reference>
<protein>
    <submittedName>
        <fullName evidence="1">Uncharacterized LOC100185101</fullName>
    </submittedName>
</protein>
<dbReference type="HOGENOM" id="CLU_1408285_0_0_1"/>
<evidence type="ECO:0000313" key="2">
    <source>
        <dbReference type="Proteomes" id="UP000008144"/>
    </source>
</evidence>
<proteinExistence type="predicted"/>
<accession>F7ACE8</accession>
<reference evidence="1" key="4">
    <citation type="submission" date="2025-09" db="UniProtKB">
        <authorList>
            <consortium name="Ensembl"/>
        </authorList>
    </citation>
    <scope>IDENTIFICATION</scope>
</reference>
<keyword evidence="2" id="KW-1185">Reference proteome</keyword>
<reference evidence="2" key="1">
    <citation type="journal article" date="2002" name="Science">
        <title>The draft genome of Ciona intestinalis: insights into chordate and vertebrate origins.</title>
        <authorList>
            <person name="Dehal P."/>
            <person name="Satou Y."/>
            <person name="Campbell R.K."/>
            <person name="Chapman J."/>
            <person name="Degnan B."/>
            <person name="De Tomaso A."/>
            <person name="Davidson B."/>
            <person name="Di Gregorio A."/>
            <person name="Gelpke M."/>
            <person name="Goodstein D.M."/>
            <person name="Harafuji N."/>
            <person name="Hastings K.E."/>
            <person name="Ho I."/>
            <person name="Hotta K."/>
            <person name="Huang W."/>
            <person name="Kawashima T."/>
            <person name="Lemaire P."/>
            <person name="Martinez D."/>
            <person name="Meinertzhagen I.A."/>
            <person name="Necula S."/>
            <person name="Nonaka M."/>
            <person name="Putnam N."/>
            <person name="Rash S."/>
            <person name="Saiga H."/>
            <person name="Satake M."/>
            <person name="Terry A."/>
            <person name="Yamada L."/>
            <person name="Wang H.G."/>
            <person name="Awazu S."/>
            <person name="Azumi K."/>
            <person name="Boore J."/>
            <person name="Branno M."/>
            <person name="Chin-Bow S."/>
            <person name="DeSantis R."/>
            <person name="Doyle S."/>
            <person name="Francino P."/>
            <person name="Keys D.N."/>
            <person name="Haga S."/>
            <person name="Hayashi H."/>
            <person name="Hino K."/>
            <person name="Imai K.S."/>
            <person name="Inaba K."/>
            <person name="Kano S."/>
            <person name="Kobayashi K."/>
            <person name="Kobayashi M."/>
            <person name="Lee B.I."/>
            <person name="Makabe K.W."/>
            <person name="Manohar C."/>
            <person name="Matassi G."/>
            <person name="Medina M."/>
            <person name="Mochizuki Y."/>
            <person name="Mount S."/>
            <person name="Morishita T."/>
            <person name="Miura S."/>
            <person name="Nakayama A."/>
            <person name="Nishizaka S."/>
            <person name="Nomoto H."/>
            <person name="Ohta F."/>
            <person name="Oishi K."/>
            <person name="Rigoutsos I."/>
            <person name="Sano M."/>
            <person name="Sasaki A."/>
            <person name="Sasakura Y."/>
            <person name="Shoguchi E."/>
            <person name="Shin-i T."/>
            <person name="Spagnuolo A."/>
            <person name="Stainier D."/>
            <person name="Suzuki M.M."/>
            <person name="Tassy O."/>
            <person name="Takatori N."/>
            <person name="Tokuoka M."/>
            <person name="Yagi K."/>
            <person name="Yoshizaki F."/>
            <person name="Wada S."/>
            <person name="Zhang C."/>
            <person name="Hyatt P.D."/>
            <person name="Larimer F."/>
            <person name="Detter C."/>
            <person name="Doggett N."/>
            <person name="Glavina T."/>
            <person name="Hawkins T."/>
            <person name="Richardson P."/>
            <person name="Lucas S."/>
            <person name="Kohara Y."/>
            <person name="Levine M."/>
            <person name="Satoh N."/>
            <person name="Rokhsar D.S."/>
        </authorList>
    </citation>
    <scope>NUCLEOTIDE SEQUENCE [LARGE SCALE GENOMIC DNA]</scope>
</reference>
<evidence type="ECO:0000313" key="1">
    <source>
        <dbReference type="Ensembl" id="ENSCINP00000011089.3"/>
    </source>
</evidence>
<organism evidence="1 2">
    <name type="scientific">Ciona intestinalis</name>
    <name type="common">Transparent sea squirt</name>
    <name type="synonym">Ascidia intestinalis</name>
    <dbReference type="NCBI Taxonomy" id="7719"/>
    <lineage>
        <taxon>Eukaryota</taxon>
        <taxon>Metazoa</taxon>
        <taxon>Chordata</taxon>
        <taxon>Tunicata</taxon>
        <taxon>Ascidiacea</taxon>
        <taxon>Phlebobranchia</taxon>
        <taxon>Cionidae</taxon>
        <taxon>Ciona</taxon>
    </lineage>
</organism>
<dbReference type="RefSeq" id="XP_002121763.1">
    <property type="nucleotide sequence ID" value="XM_002121727.5"/>
</dbReference>
<dbReference type="KEGG" id="cin:100185101"/>
<reference evidence="1" key="2">
    <citation type="journal article" date="2008" name="Genome Biol.">
        <title>Improved genome assembly and evidence-based global gene model set for the chordate Ciona intestinalis: new insight into intron and operon populations.</title>
        <authorList>
            <person name="Satou Y."/>
            <person name="Mineta K."/>
            <person name="Ogasawara M."/>
            <person name="Sasakura Y."/>
            <person name="Shoguchi E."/>
            <person name="Ueno K."/>
            <person name="Yamada L."/>
            <person name="Matsumoto J."/>
            <person name="Wasserscheid J."/>
            <person name="Dewar K."/>
            <person name="Wiley G.B."/>
            <person name="Macmil S.L."/>
            <person name="Roe B.A."/>
            <person name="Zeller R.W."/>
            <person name="Hastings K.E."/>
            <person name="Lemaire P."/>
            <person name="Lindquist E."/>
            <person name="Endo T."/>
            <person name="Hotta K."/>
            <person name="Inaba K."/>
        </authorList>
    </citation>
    <scope>NUCLEOTIDE SEQUENCE [LARGE SCALE GENOMIC DNA]</scope>
    <source>
        <strain evidence="1">wild type</strain>
    </source>
</reference>
<sequence>MPFVKPRLECYTILCMCVNTNVISPFVNWLTQSSKPIVTVLKEKEEFSIRYSTNGRRIMIRFWVIQPTFASHPLPNIYHNIHATILVHQSSNMTDWLIWKDLVNEHNPNAQQYLVTECNITKCIKSFDQSNSRQTDYTTLNINSVKDGQKFLKKIINSTQNHSSMEYRHTVDITRDQRDVINTTSCYERNGIA</sequence>
<dbReference type="GeneID" id="100185101"/>
<dbReference type="Ensembl" id="ENSCINT00000011089.3">
    <property type="protein sequence ID" value="ENSCINP00000011089.3"/>
    <property type="gene ID" value="ENSCING00000005391.3"/>
</dbReference>
<accession>A0A1W2W6P8</accession>
<dbReference type="AlphaFoldDB" id="F7ACE8"/>
<dbReference type="InParanoid" id="F7ACE8"/>
<dbReference type="Proteomes" id="UP000008144">
    <property type="component" value="Chromosome 4"/>
</dbReference>
<name>F7ACE8_CIOIN</name>
<gene>
    <name evidence="1" type="primary">LOC100185101</name>
</gene>
<dbReference type="EMBL" id="EAAA01001860">
    <property type="status" value="NOT_ANNOTATED_CDS"/>
    <property type="molecule type" value="Genomic_DNA"/>
</dbReference>